<evidence type="ECO:0000313" key="2">
    <source>
        <dbReference type="EMBL" id="TDL24390.1"/>
    </source>
</evidence>
<sequence length="385" mass="43421">MQTRFTNLVFQDGLDRIPDEILACIFESGHDMVNHPFFSLNVSHVCRRFRDVALKTPLLWTRIHGNVNLIPTFLARSGKLDLDISFPYSSSQANDKYFNVVKLHSDRWSHLRLDYPPFSLRSRLGLLGSLPRLRFLQCLNATSTFRLPNMPSLVHFKGDTITLPQSPLVICELTLYLNFDPAQLISALYQLKNLRRLSISFNNISAQSRVEDAPIYQPEFALQSLFLSSTSQTPSKIIPRLCSVLPFHPISKLTVAVSGNCVKDLWMDDDDFPTESCDILTRVLRGTGAHTISIESSVASFIPRDATAKSANEALWSTYASLRKLRLKNCDELREWQVKALADNLVSSEVGKGLQSLEILSCENISEGFLLNLGDTMGRKLTWVL</sequence>
<dbReference type="InterPro" id="IPR001810">
    <property type="entry name" value="F-box_dom"/>
</dbReference>
<dbReference type="EMBL" id="ML170167">
    <property type="protein sequence ID" value="TDL24390.1"/>
    <property type="molecule type" value="Genomic_DNA"/>
</dbReference>
<feature type="domain" description="F-box" evidence="1">
    <location>
        <begin position="15"/>
        <end position="64"/>
    </location>
</feature>
<dbReference type="Pfam" id="PF12937">
    <property type="entry name" value="F-box-like"/>
    <property type="match status" value="1"/>
</dbReference>
<accession>A0A4Y7QC33</accession>
<dbReference type="Gene3D" id="3.80.10.10">
    <property type="entry name" value="Ribonuclease Inhibitor"/>
    <property type="match status" value="1"/>
</dbReference>
<name>A0A4Y7QC33_9AGAM</name>
<evidence type="ECO:0000259" key="1">
    <source>
        <dbReference type="Pfam" id="PF12937"/>
    </source>
</evidence>
<organism evidence="2 3">
    <name type="scientific">Rickenella mellea</name>
    <dbReference type="NCBI Taxonomy" id="50990"/>
    <lineage>
        <taxon>Eukaryota</taxon>
        <taxon>Fungi</taxon>
        <taxon>Dikarya</taxon>
        <taxon>Basidiomycota</taxon>
        <taxon>Agaricomycotina</taxon>
        <taxon>Agaricomycetes</taxon>
        <taxon>Hymenochaetales</taxon>
        <taxon>Rickenellaceae</taxon>
        <taxon>Rickenella</taxon>
    </lineage>
</organism>
<dbReference type="InterPro" id="IPR032675">
    <property type="entry name" value="LRR_dom_sf"/>
</dbReference>
<proteinExistence type="predicted"/>
<dbReference type="AlphaFoldDB" id="A0A4Y7QC33"/>
<evidence type="ECO:0000313" key="3">
    <source>
        <dbReference type="Proteomes" id="UP000294933"/>
    </source>
</evidence>
<reference evidence="2 3" key="1">
    <citation type="submission" date="2018-06" db="EMBL/GenBank/DDBJ databases">
        <title>A transcriptomic atlas of mushroom development highlights an independent origin of complex multicellularity.</title>
        <authorList>
            <consortium name="DOE Joint Genome Institute"/>
            <person name="Krizsan K."/>
            <person name="Almasi E."/>
            <person name="Merenyi Z."/>
            <person name="Sahu N."/>
            <person name="Viragh M."/>
            <person name="Koszo T."/>
            <person name="Mondo S."/>
            <person name="Kiss B."/>
            <person name="Balint B."/>
            <person name="Kues U."/>
            <person name="Barry K."/>
            <person name="Hegedus J.C."/>
            <person name="Henrissat B."/>
            <person name="Johnson J."/>
            <person name="Lipzen A."/>
            <person name="Ohm R."/>
            <person name="Nagy I."/>
            <person name="Pangilinan J."/>
            <person name="Yan J."/>
            <person name="Xiong Y."/>
            <person name="Grigoriev I.V."/>
            <person name="Hibbett D.S."/>
            <person name="Nagy L.G."/>
        </authorList>
    </citation>
    <scope>NUCLEOTIDE SEQUENCE [LARGE SCALE GENOMIC DNA]</scope>
    <source>
        <strain evidence="2 3">SZMC22713</strain>
    </source>
</reference>
<protein>
    <recommendedName>
        <fullName evidence="1">F-box domain-containing protein</fullName>
    </recommendedName>
</protein>
<dbReference type="Proteomes" id="UP000294933">
    <property type="component" value="Unassembled WGS sequence"/>
</dbReference>
<keyword evidence="3" id="KW-1185">Reference proteome</keyword>
<dbReference type="SUPFAM" id="SSF52047">
    <property type="entry name" value="RNI-like"/>
    <property type="match status" value="1"/>
</dbReference>
<dbReference type="VEuPathDB" id="FungiDB:BD410DRAFT_827337"/>
<dbReference type="OrthoDB" id="3224080at2759"/>
<gene>
    <name evidence="2" type="ORF">BD410DRAFT_827337</name>
</gene>
<dbReference type="Gene3D" id="1.20.1280.50">
    <property type="match status" value="1"/>
</dbReference>